<evidence type="ECO:0000256" key="1">
    <source>
        <dbReference type="SAM" id="Phobius"/>
    </source>
</evidence>
<organism evidence="3 4">
    <name type="scientific">Candidatus Stercoripulliclostridium merdipullorum</name>
    <dbReference type="NCBI Taxonomy" id="2840952"/>
    <lineage>
        <taxon>Bacteria</taxon>
        <taxon>Bacillati</taxon>
        <taxon>Bacillota</taxon>
        <taxon>Clostridia</taxon>
        <taxon>Eubacteriales</taxon>
        <taxon>Candidatus Stercoripulliclostridium</taxon>
    </lineage>
</organism>
<protein>
    <recommendedName>
        <fullName evidence="5">S-layer family duplication domain-containing protein</fullName>
    </recommendedName>
</protein>
<gene>
    <name evidence="3" type="ORF">IAB14_05165</name>
</gene>
<keyword evidence="1" id="KW-1133">Transmembrane helix</keyword>
<dbReference type="EMBL" id="DVOH01000038">
    <property type="protein sequence ID" value="HIV00484.1"/>
    <property type="molecule type" value="Genomic_DNA"/>
</dbReference>
<keyword evidence="1" id="KW-0472">Membrane</keyword>
<accession>A0A9D1ND45</accession>
<dbReference type="Proteomes" id="UP000886891">
    <property type="component" value="Unassembled WGS sequence"/>
</dbReference>
<name>A0A9D1ND45_9FIRM</name>
<feature type="chain" id="PRO_5038460575" description="S-layer family duplication domain-containing protein" evidence="2">
    <location>
        <begin position="22"/>
        <end position="235"/>
    </location>
</feature>
<proteinExistence type="predicted"/>
<evidence type="ECO:0008006" key="5">
    <source>
        <dbReference type="Google" id="ProtNLM"/>
    </source>
</evidence>
<dbReference type="AlphaFoldDB" id="A0A9D1ND45"/>
<evidence type="ECO:0000256" key="2">
    <source>
        <dbReference type="SAM" id="SignalP"/>
    </source>
</evidence>
<feature type="transmembrane region" description="Helical" evidence="1">
    <location>
        <begin position="203"/>
        <end position="223"/>
    </location>
</feature>
<keyword evidence="1" id="KW-0812">Transmembrane</keyword>
<evidence type="ECO:0000313" key="3">
    <source>
        <dbReference type="EMBL" id="HIV00484.1"/>
    </source>
</evidence>
<feature type="signal peptide" evidence="2">
    <location>
        <begin position="1"/>
        <end position="21"/>
    </location>
</feature>
<reference evidence="3" key="2">
    <citation type="journal article" date="2021" name="PeerJ">
        <title>Extensive microbial diversity within the chicken gut microbiome revealed by metagenomics and culture.</title>
        <authorList>
            <person name="Gilroy R."/>
            <person name="Ravi A."/>
            <person name="Getino M."/>
            <person name="Pursley I."/>
            <person name="Horton D.L."/>
            <person name="Alikhan N.F."/>
            <person name="Baker D."/>
            <person name="Gharbi K."/>
            <person name="Hall N."/>
            <person name="Watson M."/>
            <person name="Adriaenssens E.M."/>
            <person name="Foster-Nyarko E."/>
            <person name="Jarju S."/>
            <person name="Secka A."/>
            <person name="Antonio M."/>
            <person name="Oren A."/>
            <person name="Chaudhuri R.R."/>
            <person name="La Ragione R."/>
            <person name="Hildebrand F."/>
            <person name="Pallen M.J."/>
        </authorList>
    </citation>
    <scope>NUCLEOTIDE SEQUENCE</scope>
    <source>
        <strain evidence="3">23406</strain>
    </source>
</reference>
<keyword evidence="2" id="KW-0732">Signal</keyword>
<comment type="caution">
    <text evidence="3">The sequence shown here is derived from an EMBL/GenBank/DDBJ whole genome shotgun (WGS) entry which is preliminary data.</text>
</comment>
<evidence type="ECO:0000313" key="4">
    <source>
        <dbReference type="Proteomes" id="UP000886891"/>
    </source>
</evidence>
<sequence>MKRILLLIVVIATLASKPVDAAFAATDTPHIVVDGEVWLLNEMGEKIFLLPDSYYARINNLDDAYYYVTFNGVSGKVSKNVVGTTGYHTAATGTMCQLSIAPEYAEFAAIKLKSRPDLSASDVVEIPVEQPFTFLGEHPAADAVWYYVQYNQYYGYLKADRTTMPETDFPVFVPEEIPQEVVDPTDPSVEDTDPPSGLDRRDLRIIVIVGLAVPAVAVIFLLFRPKGKRKRFYDE</sequence>
<reference evidence="3" key="1">
    <citation type="submission" date="2020-10" db="EMBL/GenBank/DDBJ databases">
        <authorList>
            <person name="Gilroy R."/>
        </authorList>
    </citation>
    <scope>NUCLEOTIDE SEQUENCE</scope>
    <source>
        <strain evidence="3">23406</strain>
    </source>
</reference>